<dbReference type="Proteomes" id="UP000564677">
    <property type="component" value="Unassembled WGS sequence"/>
</dbReference>
<protein>
    <submittedName>
        <fullName evidence="2">Uncharacterized protein</fullName>
    </submittedName>
</protein>
<feature type="transmembrane region" description="Helical" evidence="1">
    <location>
        <begin position="91"/>
        <end position="119"/>
    </location>
</feature>
<sequence length="174" mass="18455">MEALKIIGFAIFAAIAYGVLHDQVTAHLCVEYFTIGHPPIFPTSSPFLLALGWGVVATWWIGLPLGVGLAVAARAGRAPRLSLAQLRRPILLLMLGCGALALLAGIAGAVGAALGWVRLVGWLVEVVPSEKHVAFLADLWAHSTSYAGGVLGGLGLMVWTWRRRHAVRSNHPSP</sequence>
<comment type="caution">
    <text evidence="2">The sequence shown here is derived from an EMBL/GenBank/DDBJ whole genome shotgun (WGS) entry which is preliminary data.</text>
</comment>
<keyword evidence="1" id="KW-0812">Transmembrane</keyword>
<proteinExistence type="predicted"/>
<evidence type="ECO:0000256" key="1">
    <source>
        <dbReference type="SAM" id="Phobius"/>
    </source>
</evidence>
<gene>
    <name evidence="2" type="ORF">FHR20_002841</name>
</gene>
<dbReference type="AlphaFoldDB" id="A0A7X5ZWK3"/>
<name>A0A7X5ZWK3_9SPHN</name>
<evidence type="ECO:0000313" key="2">
    <source>
        <dbReference type="EMBL" id="NIJ65879.1"/>
    </source>
</evidence>
<evidence type="ECO:0000313" key="3">
    <source>
        <dbReference type="Proteomes" id="UP000564677"/>
    </source>
</evidence>
<keyword evidence="3" id="KW-1185">Reference proteome</keyword>
<dbReference type="EMBL" id="JAASQV010000002">
    <property type="protein sequence ID" value="NIJ65879.1"/>
    <property type="molecule type" value="Genomic_DNA"/>
</dbReference>
<keyword evidence="1" id="KW-0472">Membrane</keyword>
<feature type="transmembrane region" description="Helical" evidence="1">
    <location>
        <begin position="50"/>
        <end position="71"/>
    </location>
</feature>
<accession>A0A7X5ZWK3</accession>
<keyword evidence="1" id="KW-1133">Transmembrane helix</keyword>
<dbReference type="RefSeq" id="WP_167300196.1">
    <property type="nucleotide sequence ID" value="NZ_JAASQV010000002.1"/>
</dbReference>
<reference evidence="2 3" key="1">
    <citation type="submission" date="2020-03" db="EMBL/GenBank/DDBJ databases">
        <title>Genomic Encyclopedia of Type Strains, Phase IV (KMG-IV): sequencing the most valuable type-strain genomes for metagenomic binning, comparative biology and taxonomic classification.</title>
        <authorList>
            <person name="Goeker M."/>
        </authorList>
    </citation>
    <scope>NUCLEOTIDE SEQUENCE [LARGE SCALE GENOMIC DNA]</scope>
    <source>
        <strain evidence="2 3">DSM 4733</strain>
    </source>
</reference>
<feature type="transmembrane region" description="Helical" evidence="1">
    <location>
        <begin position="139"/>
        <end position="161"/>
    </location>
</feature>
<organism evidence="2 3">
    <name type="scientific">Sphingomonas leidyi</name>
    <dbReference type="NCBI Taxonomy" id="68569"/>
    <lineage>
        <taxon>Bacteria</taxon>
        <taxon>Pseudomonadati</taxon>
        <taxon>Pseudomonadota</taxon>
        <taxon>Alphaproteobacteria</taxon>
        <taxon>Sphingomonadales</taxon>
        <taxon>Sphingomonadaceae</taxon>
        <taxon>Sphingomonas</taxon>
    </lineage>
</organism>